<accession>A0A8R2D429</accession>
<organism evidence="2 3">
    <name type="scientific">Acyrthosiphon pisum</name>
    <name type="common">Pea aphid</name>
    <dbReference type="NCBI Taxonomy" id="7029"/>
    <lineage>
        <taxon>Eukaryota</taxon>
        <taxon>Metazoa</taxon>
        <taxon>Ecdysozoa</taxon>
        <taxon>Arthropoda</taxon>
        <taxon>Hexapoda</taxon>
        <taxon>Insecta</taxon>
        <taxon>Pterygota</taxon>
        <taxon>Neoptera</taxon>
        <taxon>Paraneoptera</taxon>
        <taxon>Hemiptera</taxon>
        <taxon>Sternorrhyncha</taxon>
        <taxon>Aphidomorpha</taxon>
        <taxon>Aphidoidea</taxon>
        <taxon>Aphididae</taxon>
        <taxon>Macrosiphini</taxon>
        <taxon>Acyrthosiphon</taxon>
    </lineage>
</organism>
<dbReference type="EnsemblMetazoa" id="XM_016803145.2">
    <property type="protein sequence ID" value="XP_016658634.1"/>
    <property type="gene ID" value="LOC100570789"/>
</dbReference>
<evidence type="ECO:0000259" key="1">
    <source>
        <dbReference type="Pfam" id="PF16064"/>
    </source>
</evidence>
<dbReference type="PANTHER" id="PTHR34153:SF2">
    <property type="entry name" value="SI:CH211-262H13.3-RELATED"/>
    <property type="match status" value="1"/>
</dbReference>
<dbReference type="Pfam" id="PF16064">
    <property type="entry name" value="DUF4806"/>
    <property type="match status" value="1"/>
</dbReference>
<protein>
    <recommendedName>
        <fullName evidence="1">DUF4806 domain-containing protein</fullName>
    </recommendedName>
</protein>
<reference evidence="3" key="1">
    <citation type="submission" date="2010-06" db="EMBL/GenBank/DDBJ databases">
        <authorList>
            <person name="Jiang H."/>
            <person name="Abraham K."/>
            <person name="Ali S."/>
            <person name="Alsbrooks S.L."/>
            <person name="Anim B.N."/>
            <person name="Anosike U.S."/>
            <person name="Attaway T."/>
            <person name="Bandaranaike D.P."/>
            <person name="Battles P.K."/>
            <person name="Bell S.N."/>
            <person name="Bell A.V."/>
            <person name="Beltran B."/>
            <person name="Bickham C."/>
            <person name="Bustamante Y."/>
            <person name="Caleb T."/>
            <person name="Canada A."/>
            <person name="Cardenas V."/>
            <person name="Carter K."/>
            <person name="Chacko J."/>
            <person name="Chandrabose M.N."/>
            <person name="Chavez D."/>
            <person name="Chavez A."/>
            <person name="Chen L."/>
            <person name="Chu H.-S."/>
            <person name="Claassen K.J."/>
            <person name="Cockrell R."/>
            <person name="Collins M."/>
            <person name="Cooper J.A."/>
            <person name="Cree A."/>
            <person name="Curry S.M."/>
            <person name="Da Y."/>
            <person name="Dao M.D."/>
            <person name="Das B."/>
            <person name="Davila M.-L."/>
            <person name="Davy-Carroll L."/>
            <person name="Denson S."/>
            <person name="Dinh H."/>
            <person name="Ebong V.E."/>
            <person name="Edwards J.R."/>
            <person name="Egan A."/>
            <person name="El-Daye J."/>
            <person name="Escobedo L."/>
            <person name="Fernandez S."/>
            <person name="Fernando P.R."/>
            <person name="Flagg N."/>
            <person name="Forbes L.D."/>
            <person name="Fowler R.G."/>
            <person name="Fu Q."/>
            <person name="Gabisi R.A."/>
            <person name="Ganer J."/>
            <person name="Garbino Pronczuk A."/>
            <person name="Garcia R.M."/>
            <person name="Garner T."/>
            <person name="Garrett T.E."/>
            <person name="Gonzalez D.A."/>
            <person name="Hamid H."/>
            <person name="Hawkins E.S."/>
            <person name="Hirani K."/>
            <person name="Hogues M.E."/>
            <person name="Hollins B."/>
            <person name="Hsiao C.-H."/>
            <person name="Jabil R."/>
            <person name="James M.L."/>
            <person name="Jhangiani S.N."/>
            <person name="Johnson B."/>
            <person name="Johnson Q."/>
            <person name="Joshi V."/>
            <person name="Kalu J.B."/>
            <person name="Kam C."/>
            <person name="Kashfia A."/>
            <person name="Keebler J."/>
            <person name="Kisamo H."/>
            <person name="Kovar C.L."/>
            <person name="Lago L.A."/>
            <person name="Lai C.-Y."/>
            <person name="Laidlaw J."/>
            <person name="Lara F."/>
            <person name="Le T.-K."/>
            <person name="Lee S.L."/>
            <person name="Legall F.H."/>
            <person name="Lemon S.J."/>
            <person name="Lewis L.R."/>
            <person name="Li B."/>
            <person name="Liu Y."/>
            <person name="Liu Y.-S."/>
            <person name="Lopez J."/>
            <person name="Lozado R.J."/>
            <person name="Lu J."/>
            <person name="Madu R.C."/>
            <person name="Maheshwari M."/>
            <person name="Maheshwari R."/>
            <person name="Malloy K."/>
            <person name="Martinez E."/>
            <person name="Mathew T."/>
            <person name="Mercado I.C."/>
            <person name="Mercado C."/>
            <person name="Meyer B."/>
            <person name="Montgomery K."/>
            <person name="Morgan M.B."/>
            <person name="Munidasa M."/>
            <person name="Nazareth L.V."/>
            <person name="Nelson J."/>
            <person name="Ng B.M."/>
            <person name="Nguyen N.B."/>
            <person name="Nguyen P.Q."/>
            <person name="Nguyen T."/>
            <person name="Obregon M."/>
            <person name="Okwuonu G.O."/>
            <person name="Onwere C.G."/>
            <person name="Orozco G."/>
            <person name="Parra A."/>
            <person name="Patel S."/>
            <person name="Patil S."/>
            <person name="Perez A."/>
            <person name="Perez Y."/>
            <person name="Pham C."/>
            <person name="Primus E.L."/>
            <person name="Pu L.-L."/>
            <person name="Puazo M."/>
            <person name="Qin X."/>
            <person name="Quiroz J.B."/>
            <person name="Reese J."/>
            <person name="Richards S."/>
            <person name="Rives C.M."/>
            <person name="Robberts R."/>
            <person name="Ruiz S.J."/>
            <person name="Ruiz M.J."/>
            <person name="Santibanez J."/>
            <person name="Schneider B.W."/>
            <person name="Sisson I."/>
            <person name="Smith M."/>
            <person name="Sodergren E."/>
            <person name="Song X.-Z."/>
            <person name="Song B.B."/>
            <person name="Summersgill H."/>
            <person name="Thelus R."/>
            <person name="Thornton R.D."/>
            <person name="Trejos Z.Y."/>
            <person name="Usmani K."/>
            <person name="Vattathil S."/>
            <person name="Villasana D."/>
            <person name="Walker D.L."/>
            <person name="Wang S."/>
            <person name="Wang K."/>
            <person name="White C.S."/>
            <person name="Williams A.C."/>
            <person name="Williamson J."/>
            <person name="Wilson K."/>
            <person name="Woghiren I.O."/>
            <person name="Woodworth J.R."/>
            <person name="Worley K.C."/>
            <person name="Wright R.A."/>
            <person name="Wu W."/>
            <person name="Young L."/>
            <person name="Zhang L."/>
            <person name="Zhang J."/>
            <person name="Zhu Y."/>
            <person name="Muzny D.M."/>
            <person name="Weinstock G."/>
            <person name="Gibbs R.A."/>
        </authorList>
    </citation>
    <scope>NUCLEOTIDE SEQUENCE [LARGE SCALE GENOMIC DNA]</scope>
    <source>
        <strain evidence="3">LSR1</strain>
    </source>
</reference>
<dbReference type="KEGG" id="api:100570789"/>
<proteinExistence type="predicted"/>
<dbReference type="AlphaFoldDB" id="A0A8R2D429"/>
<dbReference type="OrthoDB" id="6630778at2759"/>
<keyword evidence="3" id="KW-1185">Reference proteome</keyword>
<sequence>MYSKQLSARTKRRRVQADIDFIYNQPSCSKSSSESSNKSIELNDDVLGNVEYLPELGRSIILNNSEPYVRFTNISNSHFSSNDGVRLEKNINDRNNIADCTLTKKLANWAVNYNVPLYTVSSLLGVLKPYEGIRMPFIPKDGRALLNTINISSSQFENEDINVQLDSSHSNVSSMLNGDNRKLIEPKQTMSAPVVDVINNKDNAAITTILETQSKMLRIVLDMKHSIHDLSLKLNIIENNQMEIYNNSKNNMMPVSNVSELTAYNFPIKTEEELQDFELKLTELPFKLRLVNELTILARDTIGNTLRRIMSKLFHNTLLSTYSYLGKNKKNPFQRLNANKVIFESIRKIKKFEKATDFEIEIPIKKYLAGAKFREQTKKNSI</sequence>
<dbReference type="GeneID" id="100570789"/>
<evidence type="ECO:0000313" key="3">
    <source>
        <dbReference type="Proteomes" id="UP000007819"/>
    </source>
</evidence>
<dbReference type="Proteomes" id="UP000007819">
    <property type="component" value="Chromosome X"/>
</dbReference>
<dbReference type="PANTHER" id="PTHR34153">
    <property type="entry name" value="SI:CH211-262H13.3-RELATED-RELATED"/>
    <property type="match status" value="1"/>
</dbReference>
<feature type="domain" description="DUF4806" evidence="1">
    <location>
        <begin position="264"/>
        <end position="342"/>
    </location>
</feature>
<dbReference type="RefSeq" id="XP_016658634.1">
    <property type="nucleotide sequence ID" value="XM_016803145.2"/>
</dbReference>
<evidence type="ECO:0000313" key="2">
    <source>
        <dbReference type="EnsemblMetazoa" id="XP_016658634.1"/>
    </source>
</evidence>
<dbReference type="InterPro" id="IPR032071">
    <property type="entry name" value="DUF4806"/>
</dbReference>
<reference evidence="2" key="2">
    <citation type="submission" date="2022-06" db="UniProtKB">
        <authorList>
            <consortium name="EnsemblMetazoa"/>
        </authorList>
    </citation>
    <scope>IDENTIFICATION</scope>
</reference>
<name>A0A8R2D429_ACYPI</name>